<dbReference type="PANTHER" id="PTHR47784:SF5">
    <property type="entry name" value="STEROL UPTAKE CONTROL PROTEIN 2"/>
    <property type="match status" value="1"/>
</dbReference>
<dbReference type="RefSeq" id="XP_045261250.1">
    <property type="nucleotide sequence ID" value="XM_045412215.1"/>
</dbReference>
<feature type="non-terminal residue" evidence="1">
    <location>
        <position position="1"/>
    </location>
</feature>
<organism evidence="1 2">
    <name type="scientific">Colletotrichum gloeosporioides</name>
    <name type="common">Anthracnose fungus</name>
    <name type="synonym">Glomerella cingulata</name>
    <dbReference type="NCBI Taxonomy" id="474922"/>
    <lineage>
        <taxon>Eukaryota</taxon>
        <taxon>Fungi</taxon>
        <taxon>Dikarya</taxon>
        <taxon>Ascomycota</taxon>
        <taxon>Pezizomycotina</taxon>
        <taxon>Sordariomycetes</taxon>
        <taxon>Hypocreomycetidae</taxon>
        <taxon>Glomerellales</taxon>
        <taxon>Glomerellaceae</taxon>
        <taxon>Colletotrichum</taxon>
        <taxon>Colletotrichum gloeosporioides species complex</taxon>
    </lineage>
</organism>
<reference evidence="1" key="2">
    <citation type="submission" date="2020-03" db="EMBL/GenBank/DDBJ databases">
        <authorList>
            <person name="Fu F.-F."/>
            <person name="Chen J."/>
        </authorList>
    </citation>
    <scope>NUCLEOTIDE SEQUENCE</scope>
    <source>
        <strain evidence="1">Lc1</strain>
    </source>
</reference>
<evidence type="ECO:0000313" key="2">
    <source>
        <dbReference type="Proteomes" id="UP000613401"/>
    </source>
</evidence>
<protein>
    <recommendedName>
        <fullName evidence="3">C6 zinc finger protein</fullName>
    </recommendedName>
</protein>
<dbReference type="GO" id="GO:0001228">
    <property type="term" value="F:DNA-binding transcription activator activity, RNA polymerase II-specific"/>
    <property type="evidence" value="ECO:0007669"/>
    <property type="project" value="TreeGrafter"/>
</dbReference>
<dbReference type="EMBL" id="WVTB01000065">
    <property type="protein sequence ID" value="KAF3802091.1"/>
    <property type="molecule type" value="Genomic_DNA"/>
</dbReference>
<comment type="caution">
    <text evidence="1">The sequence shown here is derived from an EMBL/GenBank/DDBJ whole genome shotgun (WGS) entry which is preliminary data.</text>
</comment>
<accession>A0A8H4CDQ8</accession>
<evidence type="ECO:0000313" key="1">
    <source>
        <dbReference type="EMBL" id="KAF3802091.1"/>
    </source>
</evidence>
<dbReference type="InterPro" id="IPR053157">
    <property type="entry name" value="Sterol_Uptake_Regulator"/>
</dbReference>
<dbReference type="AlphaFoldDB" id="A0A8H4CDQ8"/>
<reference evidence="1" key="1">
    <citation type="journal article" date="2020" name="Phytopathology">
        <title>Genome sequence and comparative analysis of Colletotrichum gloeosporioides isolated from Liriodendron leaves.</title>
        <authorList>
            <person name="Fu F.F."/>
            <person name="Hao Z."/>
            <person name="Wang P."/>
            <person name="Lu Y."/>
            <person name="Xue L.J."/>
            <person name="Wei G."/>
            <person name="Tian Y."/>
            <person name="Baishi H."/>
            <person name="Xu H."/>
            <person name="Shi J."/>
            <person name="Cheng T."/>
            <person name="Wang G."/>
            <person name="Yi Y."/>
            <person name="Chen J."/>
        </authorList>
    </citation>
    <scope>NUCLEOTIDE SEQUENCE</scope>
    <source>
        <strain evidence="1">Lc1</strain>
    </source>
</reference>
<keyword evidence="2" id="KW-1185">Reference proteome</keyword>
<gene>
    <name evidence="1" type="ORF">GCG54_00012337</name>
</gene>
<proteinExistence type="predicted"/>
<dbReference type="GeneID" id="69019457"/>
<sequence length="252" mass="28393">GFREALQDVTENNWRETFCFSSLLIIYVFSLLEVTHKDWSQLAPMSKIVELFVCVRGMRSTMDAFGPSFKQSQLAPLALGIWSVDERDPVYRHPSLERMVLPRNIFEKLGVLASFFKLHLDEERKEAYGNAVVQLEKVAYLIAHAGVHVELGMLLFWPYTVSDVIMNDIHAANPHACVLLCHFAVLLSVLEKRFWFLNGWTGGLFSSSMAHLAGHVELLEVVEWAQHWVMGVCSIIPTAVGSLDISSGADSR</sequence>
<evidence type="ECO:0008006" key="3">
    <source>
        <dbReference type="Google" id="ProtNLM"/>
    </source>
</evidence>
<dbReference type="PANTHER" id="PTHR47784">
    <property type="entry name" value="STEROL UPTAKE CONTROL PROTEIN 2"/>
    <property type="match status" value="1"/>
</dbReference>
<name>A0A8H4CDQ8_COLGL</name>
<dbReference type="Proteomes" id="UP000613401">
    <property type="component" value="Unassembled WGS sequence"/>
</dbReference>